<dbReference type="AlphaFoldDB" id="A0AAE9JQQ6"/>
<evidence type="ECO:0000256" key="1">
    <source>
        <dbReference type="SAM" id="SignalP"/>
    </source>
</evidence>
<dbReference type="EMBL" id="CP090896">
    <property type="protein sequence ID" value="ULT80728.1"/>
    <property type="molecule type" value="Genomic_DNA"/>
</dbReference>
<keyword evidence="5" id="KW-1185">Reference proteome</keyword>
<dbReference type="Proteomes" id="UP000829354">
    <property type="component" value="Chromosome X"/>
</dbReference>
<protein>
    <submittedName>
        <fullName evidence="3">Uncharacterized protein</fullName>
    </submittedName>
</protein>
<sequence length="108" mass="12353">MTRLILVLLSMGIAVKAITFYPPIQDGEISINVPDNEGAKKFVFNKKPHPKFSFEGFHLVNNEGVFRNDPFRAMVLRHKIRGLPLMKKSNAFGRTGFRPGKRTMIFDF</sequence>
<evidence type="ECO:0000313" key="3">
    <source>
        <dbReference type="EMBL" id="UMM40032.1"/>
    </source>
</evidence>
<accession>A0AAE9JQQ6</accession>
<proteinExistence type="predicted"/>
<organism evidence="3 5">
    <name type="scientific">Caenorhabditis briggsae</name>
    <dbReference type="NCBI Taxonomy" id="6238"/>
    <lineage>
        <taxon>Eukaryota</taxon>
        <taxon>Metazoa</taxon>
        <taxon>Ecdysozoa</taxon>
        <taxon>Nematoda</taxon>
        <taxon>Chromadorea</taxon>
        <taxon>Rhabditida</taxon>
        <taxon>Rhabditina</taxon>
        <taxon>Rhabditomorpha</taxon>
        <taxon>Rhabditoidea</taxon>
        <taxon>Rhabditidae</taxon>
        <taxon>Peloderinae</taxon>
        <taxon>Caenorhabditis</taxon>
    </lineage>
</organism>
<dbReference type="Proteomes" id="UP000827892">
    <property type="component" value="Chromosome X"/>
</dbReference>
<name>A0AAE9JQQ6_CAEBR</name>
<reference evidence="2 4" key="2">
    <citation type="submission" date="2022-05" db="EMBL/GenBank/DDBJ databases">
        <title>Chromosome-level reference genomes for two strains of Caenorhabditis briggsae: an improved platform for comparative genomics.</title>
        <authorList>
            <person name="Stevens L."/>
            <person name="Andersen E.C."/>
        </authorList>
    </citation>
    <scope>NUCLEOTIDE SEQUENCE [LARGE SCALE GENOMIC DNA]</scope>
    <source>
        <strain evidence="2">QX1410_ONT</strain>
        <tissue evidence="2">Whole-organism</tissue>
    </source>
</reference>
<reference evidence="3 5" key="1">
    <citation type="submission" date="2022-04" db="EMBL/GenBank/DDBJ databases">
        <title>Chromosome-level reference genomes for two strains of Caenorhabditis briggsae: an improved platform for comparative genomics.</title>
        <authorList>
            <person name="Stevens L."/>
            <person name="Andersen E."/>
        </authorList>
    </citation>
    <scope>NUCLEOTIDE SEQUENCE [LARGE SCALE GENOMIC DNA]</scope>
    <source>
        <strain evidence="3">VX34</strain>
        <tissue evidence="3">Whole-organism</tissue>
    </source>
</reference>
<feature type="chain" id="PRO_5044707567" evidence="1">
    <location>
        <begin position="18"/>
        <end position="108"/>
    </location>
</feature>
<feature type="signal peptide" evidence="1">
    <location>
        <begin position="1"/>
        <end position="17"/>
    </location>
</feature>
<evidence type="ECO:0000313" key="5">
    <source>
        <dbReference type="Proteomes" id="UP000829354"/>
    </source>
</evidence>
<keyword evidence="1" id="KW-0732">Signal</keyword>
<dbReference type="EMBL" id="CP092625">
    <property type="protein sequence ID" value="UMM40032.1"/>
    <property type="molecule type" value="Genomic_DNA"/>
</dbReference>
<gene>
    <name evidence="2" type="ORF">L3Y34_010940</name>
    <name evidence="3" type="ORF">L5515_016823</name>
</gene>
<evidence type="ECO:0000313" key="4">
    <source>
        <dbReference type="Proteomes" id="UP000827892"/>
    </source>
</evidence>
<evidence type="ECO:0000313" key="2">
    <source>
        <dbReference type="EMBL" id="ULT80728.1"/>
    </source>
</evidence>